<evidence type="ECO:0000256" key="2">
    <source>
        <dbReference type="ARBA" id="ARBA00009142"/>
    </source>
</evidence>
<dbReference type="RefSeq" id="WP_021233646.1">
    <property type="nucleotide sequence ID" value="NZ_ATHL01000060.1"/>
</dbReference>
<dbReference type="eggNOG" id="COG0730">
    <property type="taxonomic scope" value="Bacteria"/>
</dbReference>
<dbReference type="Pfam" id="PF01925">
    <property type="entry name" value="TauE"/>
    <property type="match status" value="1"/>
</dbReference>
<dbReference type="GO" id="GO:0005886">
    <property type="term" value="C:plasma membrane"/>
    <property type="evidence" value="ECO:0007669"/>
    <property type="project" value="UniProtKB-SubCell"/>
</dbReference>
<evidence type="ECO:0000313" key="10">
    <source>
        <dbReference type="Proteomes" id="UP000015527"/>
    </source>
</evidence>
<evidence type="ECO:0000256" key="1">
    <source>
        <dbReference type="ARBA" id="ARBA00004651"/>
    </source>
</evidence>
<dbReference type="AlphaFoldDB" id="T0HY80"/>
<dbReference type="InterPro" id="IPR052017">
    <property type="entry name" value="TSUP"/>
</dbReference>
<evidence type="ECO:0000256" key="4">
    <source>
        <dbReference type="ARBA" id="ARBA00022475"/>
    </source>
</evidence>
<dbReference type="EMBL" id="ATHL01000060">
    <property type="protein sequence ID" value="EQB17038.1"/>
    <property type="molecule type" value="Genomic_DNA"/>
</dbReference>
<evidence type="ECO:0000256" key="7">
    <source>
        <dbReference type="ARBA" id="ARBA00023136"/>
    </source>
</evidence>
<evidence type="ECO:0000256" key="8">
    <source>
        <dbReference type="RuleBase" id="RU363041"/>
    </source>
</evidence>
<feature type="transmembrane region" description="Helical" evidence="8">
    <location>
        <begin position="224"/>
        <end position="245"/>
    </location>
</feature>
<keyword evidence="6 8" id="KW-1133">Transmembrane helix</keyword>
<name>T0HY80_9SPHN</name>
<evidence type="ECO:0000313" key="9">
    <source>
        <dbReference type="EMBL" id="EQB17038.1"/>
    </source>
</evidence>
<dbReference type="InterPro" id="IPR002781">
    <property type="entry name" value="TM_pro_TauE-like"/>
</dbReference>
<proteinExistence type="inferred from homology"/>
<keyword evidence="10" id="KW-1185">Reference proteome</keyword>
<protein>
    <recommendedName>
        <fullName evidence="8">Probable membrane transporter protein</fullName>
    </recommendedName>
</protein>
<feature type="transmembrane region" description="Helical" evidence="8">
    <location>
        <begin position="45"/>
        <end position="63"/>
    </location>
</feature>
<reference evidence="9 10" key="1">
    <citation type="journal article" date="2013" name="Genome Announc.">
        <title>Genome Sequence of Novosphingobium lindaniclasticum LE124T, Isolated from a Hexachlorocyclohexane Dumpsite.</title>
        <authorList>
            <person name="Saxena A."/>
            <person name="Nayyar N."/>
            <person name="Sangwan N."/>
            <person name="Kumari R."/>
            <person name="Khurana J.P."/>
            <person name="Lal R."/>
        </authorList>
    </citation>
    <scope>NUCLEOTIDE SEQUENCE [LARGE SCALE GENOMIC DNA]</scope>
    <source>
        <strain evidence="9 10">LE124</strain>
    </source>
</reference>
<dbReference type="OrthoDB" id="7345770at2"/>
<keyword evidence="3" id="KW-0813">Transport</keyword>
<feature type="transmembrane region" description="Helical" evidence="8">
    <location>
        <begin position="190"/>
        <end position="212"/>
    </location>
</feature>
<dbReference type="PATRIC" id="fig|1096930.3.peg.1729"/>
<feature type="transmembrane region" description="Helical" evidence="8">
    <location>
        <begin position="75"/>
        <end position="96"/>
    </location>
</feature>
<sequence>MGGLDLSTLFATSAMVFVAAILRGFTGFGFALAATPLLALLLPPAQVVPTVLLLQVGSSLIGLRKTLEHQDRASTWRIGVAACIATPFGVALLGIIPADLARVIIALVSLAGIASLRAGFRLDREPNRRLAMATGLIAGLLGGLCAMSGPPVIAYFLSRPTPSIQARASMILIFLMTGIIGLLTGATTGLFTMAIGVEAALLAPSMIVGTWLGSSLFTRAPDSLFRKAAFAALGLIALMSLVAALR</sequence>
<comment type="subcellular location">
    <subcellularLocation>
        <location evidence="1 8">Cell membrane</location>
        <topology evidence="1 8">Multi-pass membrane protein</topology>
    </subcellularLocation>
</comment>
<keyword evidence="4 8" id="KW-1003">Cell membrane</keyword>
<evidence type="ECO:0000256" key="5">
    <source>
        <dbReference type="ARBA" id="ARBA00022692"/>
    </source>
</evidence>
<keyword evidence="5 8" id="KW-0812">Transmembrane</keyword>
<feature type="transmembrane region" description="Helical" evidence="8">
    <location>
        <begin position="164"/>
        <end position="183"/>
    </location>
</feature>
<feature type="transmembrane region" description="Helical" evidence="8">
    <location>
        <begin position="102"/>
        <end position="120"/>
    </location>
</feature>
<feature type="transmembrane region" description="Helical" evidence="8">
    <location>
        <begin position="132"/>
        <end position="158"/>
    </location>
</feature>
<keyword evidence="7 8" id="KW-0472">Membrane</keyword>
<gene>
    <name evidence="9" type="ORF">L284_08750</name>
</gene>
<dbReference type="PANTHER" id="PTHR30269">
    <property type="entry name" value="TRANSMEMBRANE PROTEIN YFCA"/>
    <property type="match status" value="1"/>
</dbReference>
<evidence type="ECO:0000256" key="3">
    <source>
        <dbReference type="ARBA" id="ARBA00022448"/>
    </source>
</evidence>
<dbReference type="PANTHER" id="PTHR30269:SF37">
    <property type="entry name" value="MEMBRANE TRANSPORTER PROTEIN"/>
    <property type="match status" value="1"/>
</dbReference>
<feature type="transmembrane region" description="Helical" evidence="8">
    <location>
        <begin position="9"/>
        <end position="33"/>
    </location>
</feature>
<evidence type="ECO:0000256" key="6">
    <source>
        <dbReference type="ARBA" id="ARBA00022989"/>
    </source>
</evidence>
<accession>T0HY80</accession>
<organism evidence="9 10">
    <name type="scientific">Novosphingobium lindaniclasticum LE124</name>
    <dbReference type="NCBI Taxonomy" id="1096930"/>
    <lineage>
        <taxon>Bacteria</taxon>
        <taxon>Pseudomonadati</taxon>
        <taxon>Pseudomonadota</taxon>
        <taxon>Alphaproteobacteria</taxon>
        <taxon>Sphingomonadales</taxon>
        <taxon>Sphingomonadaceae</taxon>
        <taxon>Novosphingobium</taxon>
    </lineage>
</organism>
<dbReference type="Proteomes" id="UP000015527">
    <property type="component" value="Unassembled WGS sequence"/>
</dbReference>
<comment type="similarity">
    <text evidence="2 8">Belongs to the 4-toluene sulfonate uptake permease (TSUP) (TC 2.A.102) family.</text>
</comment>
<comment type="caution">
    <text evidence="9">The sequence shown here is derived from an EMBL/GenBank/DDBJ whole genome shotgun (WGS) entry which is preliminary data.</text>
</comment>